<evidence type="ECO:0000313" key="4">
    <source>
        <dbReference type="Proteomes" id="UP001176940"/>
    </source>
</evidence>
<dbReference type="Gene3D" id="3.30.160.60">
    <property type="entry name" value="Classic Zinc Finger"/>
    <property type="match status" value="1"/>
</dbReference>
<evidence type="ECO:0000259" key="2">
    <source>
        <dbReference type="PROSITE" id="PS50157"/>
    </source>
</evidence>
<protein>
    <recommendedName>
        <fullName evidence="2">C2H2-type domain-containing protein</fullName>
    </recommendedName>
</protein>
<gene>
    <name evidence="3" type="ORF">RIMI_LOCUS14383400</name>
</gene>
<comment type="caution">
    <text evidence="3">The sequence shown here is derived from an EMBL/GenBank/DDBJ whole genome shotgun (WGS) entry which is preliminary data.</text>
</comment>
<dbReference type="EMBL" id="CAUEEQ010037000">
    <property type="protein sequence ID" value="CAJ0953588.1"/>
    <property type="molecule type" value="Genomic_DNA"/>
</dbReference>
<keyword evidence="1" id="KW-0862">Zinc</keyword>
<dbReference type="Proteomes" id="UP001176940">
    <property type="component" value="Unassembled WGS sequence"/>
</dbReference>
<proteinExistence type="predicted"/>
<dbReference type="InterPro" id="IPR036236">
    <property type="entry name" value="Znf_C2H2_sf"/>
</dbReference>
<keyword evidence="1" id="KW-0479">Metal-binding</keyword>
<accession>A0ABN9LXL9</accession>
<evidence type="ECO:0000256" key="1">
    <source>
        <dbReference type="PROSITE-ProRule" id="PRU00042"/>
    </source>
</evidence>
<dbReference type="PROSITE" id="PS50157">
    <property type="entry name" value="ZINC_FINGER_C2H2_2"/>
    <property type="match status" value="1"/>
</dbReference>
<sequence>MHIVIFLIDSTYVQDYTVVKKTSRECVNHKCSHCASKGWCKSCSPIMEPPPHSLILDRYNDQKILDLTNKMIELLTGEEEDMIDIKVKVIEDDDEEEEEEAFAMGNEQYKEEESPVKISPANEQSKTFERHDKDIQSFPNKNPIGENLCSDSGLHDANLSFDYPNDEGCSDNSHIVQQNAELYSESEECSTEESENLSQERMREVEETFLCPECGQCFAQQASLILHRKLHEKCCDGLESTP</sequence>
<evidence type="ECO:0000313" key="3">
    <source>
        <dbReference type="EMBL" id="CAJ0953588.1"/>
    </source>
</evidence>
<dbReference type="InterPro" id="IPR013087">
    <property type="entry name" value="Znf_C2H2_type"/>
</dbReference>
<feature type="non-terminal residue" evidence="3">
    <location>
        <position position="242"/>
    </location>
</feature>
<organism evidence="3 4">
    <name type="scientific">Ranitomeya imitator</name>
    <name type="common">mimic poison frog</name>
    <dbReference type="NCBI Taxonomy" id="111125"/>
    <lineage>
        <taxon>Eukaryota</taxon>
        <taxon>Metazoa</taxon>
        <taxon>Chordata</taxon>
        <taxon>Craniata</taxon>
        <taxon>Vertebrata</taxon>
        <taxon>Euteleostomi</taxon>
        <taxon>Amphibia</taxon>
        <taxon>Batrachia</taxon>
        <taxon>Anura</taxon>
        <taxon>Neobatrachia</taxon>
        <taxon>Hyloidea</taxon>
        <taxon>Dendrobatidae</taxon>
        <taxon>Dendrobatinae</taxon>
        <taxon>Ranitomeya</taxon>
    </lineage>
</organism>
<keyword evidence="1" id="KW-0863">Zinc-finger</keyword>
<dbReference type="PROSITE" id="PS00028">
    <property type="entry name" value="ZINC_FINGER_C2H2_1"/>
    <property type="match status" value="1"/>
</dbReference>
<dbReference type="SUPFAM" id="SSF57667">
    <property type="entry name" value="beta-beta-alpha zinc fingers"/>
    <property type="match status" value="1"/>
</dbReference>
<reference evidence="3" key="1">
    <citation type="submission" date="2023-07" db="EMBL/GenBank/DDBJ databases">
        <authorList>
            <person name="Stuckert A."/>
        </authorList>
    </citation>
    <scope>NUCLEOTIDE SEQUENCE</scope>
</reference>
<name>A0ABN9LXL9_9NEOB</name>
<keyword evidence="4" id="KW-1185">Reference proteome</keyword>
<feature type="domain" description="C2H2-type" evidence="2">
    <location>
        <begin position="209"/>
        <end position="231"/>
    </location>
</feature>